<keyword evidence="3" id="KW-1185">Reference proteome</keyword>
<dbReference type="AlphaFoldDB" id="A0A917MXS4"/>
<feature type="transmembrane region" description="Helical" evidence="1">
    <location>
        <begin position="115"/>
        <end position="135"/>
    </location>
</feature>
<dbReference type="EMBL" id="BMIB01000004">
    <property type="protein sequence ID" value="GGH76748.1"/>
    <property type="molecule type" value="Genomic_DNA"/>
</dbReference>
<keyword evidence="1" id="KW-0812">Transmembrane</keyword>
<gene>
    <name evidence="2" type="ORF">GCM10011379_42060</name>
</gene>
<feature type="transmembrane region" description="Helical" evidence="1">
    <location>
        <begin position="56"/>
        <end position="73"/>
    </location>
</feature>
<reference evidence="2" key="1">
    <citation type="journal article" date="2014" name="Int. J. Syst. Evol. Microbiol.">
        <title>Complete genome sequence of Corynebacterium casei LMG S-19264T (=DSM 44701T), isolated from a smear-ripened cheese.</title>
        <authorList>
            <consortium name="US DOE Joint Genome Institute (JGI-PGF)"/>
            <person name="Walter F."/>
            <person name="Albersmeier A."/>
            <person name="Kalinowski J."/>
            <person name="Ruckert C."/>
        </authorList>
    </citation>
    <scope>NUCLEOTIDE SEQUENCE</scope>
    <source>
        <strain evidence="2">CGMCC 1.15290</strain>
    </source>
</reference>
<proteinExistence type="predicted"/>
<feature type="transmembrane region" description="Helical" evidence="1">
    <location>
        <begin position="186"/>
        <end position="208"/>
    </location>
</feature>
<keyword evidence="1" id="KW-0472">Membrane</keyword>
<comment type="caution">
    <text evidence="2">The sequence shown here is derived from an EMBL/GenBank/DDBJ whole genome shotgun (WGS) entry which is preliminary data.</text>
</comment>
<dbReference type="Proteomes" id="UP000627292">
    <property type="component" value="Unassembled WGS sequence"/>
</dbReference>
<organism evidence="2 3">
    <name type="scientific">Filimonas zeae</name>
    <dbReference type="NCBI Taxonomy" id="1737353"/>
    <lineage>
        <taxon>Bacteria</taxon>
        <taxon>Pseudomonadati</taxon>
        <taxon>Bacteroidota</taxon>
        <taxon>Chitinophagia</taxon>
        <taxon>Chitinophagales</taxon>
        <taxon>Chitinophagaceae</taxon>
        <taxon>Filimonas</taxon>
    </lineage>
</organism>
<evidence type="ECO:0000313" key="2">
    <source>
        <dbReference type="EMBL" id="GGH76748.1"/>
    </source>
</evidence>
<dbReference type="RefSeq" id="WP_188956040.1">
    <property type="nucleotide sequence ID" value="NZ_BMIB01000004.1"/>
</dbReference>
<reference evidence="2" key="2">
    <citation type="submission" date="2020-09" db="EMBL/GenBank/DDBJ databases">
        <authorList>
            <person name="Sun Q."/>
            <person name="Zhou Y."/>
        </authorList>
    </citation>
    <scope>NUCLEOTIDE SEQUENCE</scope>
    <source>
        <strain evidence="2">CGMCC 1.15290</strain>
    </source>
</reference>
<keyword evidence="1" id="KW-1133">Transmembrane helix</keyword>
<evidence type="ECO:0000256" key="1">
    <source>
        <dbReference type="SAM" id="Phobius"/>
    </source>
</evidence>
<accession>A0A917MXS4</accession>
<feature type="transmembrane region" description="Helical" evidence="1">
    <location>
        <begin position="85"/>
        <end position="103"/>
    </location>
</feature>
<evidence type="ECO:0000313" key="3">
    <source>
        <dbReference type="Proteomes" id="UP000627292"/>
    </source>
</evidence>
<sequence>MLPLLFILTTVAAIVLFFRASGNNRQVAVFFSGWAVVIAGLSWKGFFQQTTAPPPRMLVVLVPAVIAVVYFYRLLRRRDVTARQLLWVHVVRIPVEYVLYRLFLEGAVPRSMTFAGYNLDILSGISALLLALYLIFSGKALPHRLFLAWNVAAMVLLIVIVVIAIISAPSPIQLLAFEQPNRAILLFPYTLLPAIVVPLILLSHLLVLKKERISRW</sequence>
<protein>
    <submittedName>
        <fullName evidence="2">Uncharacterized protein</fullName>
    </submittedName>
</protein>
<name>A0A917MXS4_9BACT</name>
<feature type="transmembrane region" description="Helical" evidence="1">
    <location>
        <begin position="147"/>
        <end position="166"/>
    </location>
</feature>